<dbReference type="RefSeq" id="XP_005786783.1">
    <property type="nucleotide sequence ID" value="XM_005786726.1"/>
</dbReference>
<dbReference type="InterPro" id="IPR051147">
    <property type="entry name" value="CFAP_domain-containing"/>
</dbReference>
<dbReference type="OMA" id="SIEMLYI"/>
<proteinExistence type="predicted"/>
<dbReference type="PANTHER" id="PTHR21683">
    <property type="entry name" value="COILED-COIL DOMAIN-CONTAINING PROTEIN 42 LIKE-2-LIKE-RELATED"/>
    <property type="match status" value="1"/>
</dbReference>
<evidence type="ECO:0000313" key="3">
    <source>
        <dbReference type="EnsemblProtists" id="EOD34354"/>
    </source>
</evidence>
<dbReference type="InterPro" id="IPR025252">
    <property type="entry name" value="DUF4200"/>
</dbReference>
<dbReference type="HOGENOM" id="CLU_061472_2_0_1"/>
<keyword evidence="1" id="KW-0175">Coiled coil</keyword>
<accession>A0A0D3KF19</accession>
<evidence type="ECO:0000313" key="4">
    <source>
        <dbReference type="Proteomes" id="UP000013827"/>
    </source>
</evidence>
<evidence type="ECO:0000256" key="1">
    <source>
        <dbReference type="ARBA" id="ARBA00023054"/>
    </source>
</evidence>
<evidence type="ECO:0000259" key="2">
    <source>
        <dbReference type="Pfam" id="PF13863"/>
    </source>
</evidence>
<reference evidence="4" key="1">
    <citation type="journal article" date="2013" name="Nature">
        <title>Pan genome of the phytoplankton Emiliania underpins its global distribution.</title>
        <authorList>
            <person name="Read B.A."/>
            <person name="Kegel J."/>
            <person name="Klute M.J."/>
            <person name="Kuo A."/>
            <person name="Lefebvre S.C."/>
            <person name="Maumus F."/>
            <person name="Mayer C."/>
            <person name="Miller J."/>
            <person name="Monier A."/>
            <person name="Salamov A."/>
            <person name="Young J."/>
            <person name="Aguilar M."/>
            <person name="Claverie J.M."/>
            <person name="Frickenhaus S."/>
            <person name="Gonzalez K."/>
            <person name="Herman E.K."/>
            <person name="Lin Y.C."/>
            <person name="Napier J."/>
            <person name="Ogata H."/>
            <person name="Sarno A.F."/>
            <person name="Shmutz J."/>
            <person name="Schroeder D."/>
            <person name="de Vargas C."/>
            <person name="Verret F."/>
            <person name="von Dassow P."/>
            <person name="Valentin K."/>
            <person name="Van de Peer Y."/>
            <person name="Wheeler G."/>
            <person name="Dacks J.B."/>
            <person name="Delwiche C.F."/>
            <person name="Dyhrman S.T."/>
            <person name="Glockner G."/>
            <person name="John U."/>
            <person name="Richards T."/>
            <person name="Worden A.Z."/>
            <person name="Zhang X."/>
            <person name="Grigoriev I.V."/>
            <person name="Allen A.E."/>
            <person name="Bidle K."/>
            <person name="Borodovsky M."/>
            <person name="Bowler C."/>
            <person name="Brownlee C."/>
            <person name="Cock J.M."/>
            <person name="Elias M."/>
            <person name="Gladyshev V.N."/>
            <person name="Groth M."/>
            <person name="Guda C."/>
            <person name="Hadaegh A."/>
            <person name="Iglesias-Rodriguez M.D."/>
            <person name="Jenkins J."/>
            <person name="Jones B.M."/>
            <person name="Lawson T."/>
            <person name="Leese F."/>
            <person name="Lindquist E."/>
            <person name="Lobanov A."/>
            <person name="Lomsadze A."/>
            <person name="Malik S.B."/>
            <person name="Marsh M.E."/>
            <person name="Mackinder L."/>
            <person name="Mock T."/>
            <person name="Mueller-Roeber B."/>
            <person name="Pagarete A."/>
            <person name="Parker M."/>
            <person name="Probert I."/>
            <person name="Quesneville H."/>
            <person name="Raines C."/>
            <person name="Rensing S.A."/>
            <person name="Riano-Pachon D.M."/>
            <person name="Richier S."/>
            <person name="Rokitta S."/>
            <person name="Shiraiwa Y."/>
            <person name="Soanes D.M."/>
            <person name="van der Giezen M."/>
            <person name="Wahlund T.M."/>
            <person name="Williams B."/>
            <person name="Wilson W."/>
            <person name="Wolfe G."/>
            <person name="Wurch L.L."/>
        </authorList>
    </citation>
    <scope>NUCLEOTIDE SEQUENCE</scope>
</reference>
<dbReference type="Proteomes" id="UP000013827">
    <property type="component" value="Unassembled WGS sequence"/>
</dbReference>
<dbReference type="GeneID" id="17279625"/>
<dbReference type="AlphaFoldDB" id="A0A0D3KF19"/>
<dbReference type="PANTHER" id="PTHR21683:SF2">
    <property type="entry name" value="COILED-COIL DOMAIN-CONTAINING PROTEIN 42 LIKE-2-LIKE"/>
    <property type="match status" value="1"/>
</dbReference>
<organism evidence="3 4">
    <name type="scientific">Emiliania huxleyi (strain CCMP1516)</name>
    <dbReference type="NCBI Taxonomy" id="280463"/>
    <lineage>
        <taxon>Eukaryota</taxon>
        <taxon>Haptista</taxon>
        <taxon>Haptophyta</taxon>
        <taxon>Prymnesiophyceae</taxon>
        <taxon>Isochrysidales</taxon>
        <taxon>Noelaerhabdaceae</taxon>
        <taxon>Emiliania</taxon>
    </lineage>
</organism>
<dbReference type="GO" id="GO:0005856">
    <property type="term" value="C:cytoskeleton"/>
    <property type="evidence" value="ECO:0007669"/>
    <property type="project" value="UniProtKB-ARBA"/>
</dbReference>
<dbReference type="Pfam" id="PF13863">
    <property type="entry name" value="DUF4200"/>
    <property type="match status" value="1"/>
</dbReference>
<dbReference type="PaxDb" id="2903-EOD34354"/>
<reference evidence="3" key="2">
    <citation type="submission" date="2024-10" db="UniProtKB">
        <authorList>
            <consortium name="EnsemblProtists"/>
        </authorList>
    </citation>
    <scope>IDENTIFICATION</scope>
</reference>
<sequence>MSVTALPPLPLDRASPATRLLEKRRQMFEVQEALDSQAEESRRRELVFKQREEALRTKDRELQESLIKFNRFLQDNDAKRHRAEKKEREAHRQRVAREEEIAQLSSTLHEEQAKRAERDGELRTMARYSAFMQAFQRAQTEFPEIDDVLSRYDTLRAAHDHLVTRSREADAKVEGSRSQLQAVVRETSNEVLARNNRIAELQHASDSAVSESLAASASAEHECAALVDRKLQAGQVVMACEYIYERCADRSAVRQAKAKRAAAPDPLAEASVSDLLRKLNFIRDFALDLTEIVQEGRSTADSAGGAPE</sequence>
<keyword evidence="4" id="KW-1185">Reference proteome</keyword>
<dbReference type="EnsemblProtists" id="EOD34354">
    <property type="protein sequence ID" value="EOD34354"/>
    <property type="gene ID" value="EMIHUDRAFT_202116"/>
</dbReference>
<dbReference type="STRING" id="2903.R1FLV6"/>
<feature type="domain" description="DUF4200" evidence="2">
    <location>
        <begin position="20"/>
        <end position="134"/>
    </location>
</feature>
<name>A0A0D3KF19_EMIH1</name>
<dbReference type="eggNOG" id="ENOG502QRZS">
    <property type="taxonomic scope" value="Eukaryota"/>
</dbReference>
<dbReference type="KEGG" id="ehx:EMIHUDRAFT_202116"/>
<protein>
    <recommendedName>
        <fullName evidence="2">DUF4200 domain-containing protein</fullName>
    </recommendedName>
</protein>